<feature type="compositionally biased region" description="Basic and acidic residues" evidence="3">
    <location>
        <begin position="1917"/>
        <end position="1952"/>
    </location>
</feature>
<dbReference type="SUPFAM" id="SSF55874">
    <property type="entry name" value="ATPase domain of HSP90 chaperone/DNA topoisomerase II/histidine kinase"/>
    <property type="match status" value="1"/>
</dbReference>
<dbReference type="InterPro" id="IPR042121">
    <property type="entry name" value="MutL_C_regsub"/>
</dbReference>
<protein>
    <recommendedName>
        <fullName evidence="8">DNA mismatch repair protein S5 domain-containing protein</fullName>
    </recommendedName>
</protein>
<dbReference type="GO" id="GO:0032300">
    <property type="term" value="C:mismatch repair complex"/>
    <property type="evidence" value="ECO:0007669"/>
    <property type="project" value="InterPro"/>
</dbReference>
<evidence type="ECO:0000313" key="6">
    <source>
        <dbReference type="EMBL" id="KAK3772738.1"/>
    </source>
</evidence>
<dbReference type="InterPro" id="IPR036890">
    <property type="entry name" value="HATPase_C_sf"/>
</dbReference>
<evidence type="ECO:0000259" key="4">
    <source>
        <dbReference type="SMART" id="SM00853"/>
    </source>
</evidence>
<keyword evidence="7" id="KW-1185">Reference proteome</keyword>
<feature type="compositionally biased region" description="Polar residues" evidence="3">
    <location>
        <begin position="1119"/>
        <end position="1135"/>
    </location>
</feature>
<feature type="region of interest" description="Disordered" evidence="3">
    <location>
        <begin position="1872"/>
        <end position="1956"/>
    </location>
</feature>
<feature type="region of interest" description="Disordered" evidence="3">
    <location>
        <begin position="1114"/>
        <end position="1144"/>
    </location>
</feature>
<name>A0AAE1DKH4_9GAST</name>
<dbReference type="Pfam" id="PF13589">
    <property type="entry name" value="HATPase_c_3"/>
    <property type="match status" value="1"/>
</dbReference>
<evidence type="ECO:0000256" key="2">
    <source>
        <dbReference type="ARBA" id="ARBA00022763"/>
    </source>
</evidence>
<dbReference type="InterPro" id="IPR013507">
    <property type="entry name" value="DNA_mismatch_S5_2-like"/>
</dbReference>
<dbReference type="InterPro" id="IPR037198">
    <property type="entry name" value="MutL_C_sf"/>
</dbReference>
<dbReference type="SMART" id="SM00853">
    <property type="entry name" value="MutL_C"/>
    <property type="match status" value="1"/>
</dbReference>
<feature type="compositionally biased region" description="Basic and acidic residues" evidence="3">
    <location>
        <begin position="1887"/>
        <end position="1897"/>
    </location>
</feature>
<dbReference type="SUPFAM" id="SSF118116">
    <property type="entry name" value="DNA mismatch repair protein MutL"/>
    <property type="match status" value="1"/>
</dbReference>
<dbReference type="GO" id="GO:0016887">
    <property type="term" value="F:ATP hydrolysis activity"/>
    <property type="evidence" value="ECO:0007669"/>
    <property type="project" value="InterPro"/>
</dbReference>
<dbReference type="InterPro" id="IPR038973">
    <property type="entry name" value="MutL/Mlh/Pms-like"/>
</dbReference>
<evidence type="ECO:0000259" key="5">
    <source>
        <dbReference type="SMART" id="SM01340"/>
    </source>
</evidence>
<dbReference type="Pfam" id="PF08676">
    <property type="entry name" value="MutL_C"/>
    <property type="match status" value="1"/>
</dbReference>
<dbReference type="Gene3D" id="3.30.565.10">
    <property type="entry name" value="Histidine kinase-like ATPase, C-terminal domain"/>
    <property type="match status" value="1"/>
</dbReference>
<comment type="similarity">
    <text evidence="1">Belongs to the DNA mismatch repair MutL/HexB family.</text>
</comment>
<feature type="region of interest" description="Disordered" evidence="3">
    <location>
        <begin position="1369"/>
        <end position="1389"/>
    </location>
</feature>
<dbReference type="Pfam" id="PF01119">
    <property type="entry name" value="DNA_mis_repair"/>
    <property type="match status" value="1"/>
</dbReference>
<evidence type="ECO:0008006" key="8">
    <source>
        <dbReference type="Google" id="ProtNLM"/>
    </source>
</evidence>
<comment type="caution">
    <text evidence="6">The sequence shown here is derived from an EMBL/GenBank/DDBJ whole genome shotgun (WGS) entry which is preliminary data.</text>
</comment>
<evidence type="ECO:0000256" key="3">
    <source>
        <dbReference type="SAM" id="MobiDB-lite"/>
    </source>
</evidence>
<evidence type="ECO:0000256" key="1">
    <source>
        <dbReference type="ARBA" id="ARBA00006082"/>
    </source>
</evidence>
<feature type="region of interest" description="Disordered" evidence="3">
    <location>
        <begin position="902"/>
        <end position="921"/>
    </location>
</feature>
<organism evidence="6 7">
    <name type="scientific">Elysia crispata</name>
    <name type="common">lettuce slug</name>
    <dbReference type="NCBI Taxonomy" id="231223"/>
    <lineage>
        <taxon>Eukaryota</taxon>
        <taxon>Metazoa</taxon>
        <taxon>Spiralia</taxon>
        <taxon>Lophotrochozoa</taxon>
        <taxon>Mollusca</taxon>
        <taxon>Gastropoda</taxon>
        <taxon>Heterobranchia</taxon>
        <taxon>Euthyneura</taxon>
        <taxon>Panpulmonata</taxon>
        <taxon>Sacoglossa</taxon>
        <taxon>Placobranchoidea</taxon>
        <taxon>Plakobranchidae</taxon>
        <taxon>Elysia</taxon>
    </lineage>
</organism>
<evidence type="ECO:0000313" key="7">
    <source>
        <dbReference type="Proteomes" id="UP001283361"/>
    </source>
</evidence>
<dbReference type="GO" id="GO:0030983">
    <property type="term" value="F:mismatched DNA binding"/>
    <property type="evidence" value="ECO:0007669"/>
    <property type="project" value="InterPro"/>
</dbReference>
<feature type="region of interest" description="Disordered" evidence="3">
    <location>
        <begin position="497"/>
        <end position="522"/>
    </location>
</feature>
<dbReference type="InterPro" id="IPR002099">
    <property type="entry name" value="MutL/Mlh/PMS"/>
</dbReference>
<dbReference type="InterPro" id="IPR020568">
    <property type="entry name" value="Ribosomal_Su5_D2-typ_SF"/>
</dbReference>
<dbReference type="PANTHER" id="PTHR10073:SF47">
    <property type="entry name" value="DNA MISMATCH REPAIR PROTEIN MLH3"/>
    <property type="match status" value="1"/>
</dbReference>
<dbReference type="EMBL" id="JAWDGP010003607">
    <property type="protein sequence ID" value="KAK3772738.1"/>
    <property type="molecule type" value="Genomic_DNA"/>
</dbReference>
<dbReference type="InterPro" id="IPR014721">
    <property type="entry name" value="Ribsml_uS5_D2-typ_fold_subgr"/>
</dbReference>
<accession>A0AAE1DKH4</accession>
<sequence length="2351" mass="262185">MQSEGTHKKILSLSDDVKAAIRTGVALTSFAQAVEELVLNSIDAGATSVAVRVDLPYFKIQVVDNGSGISFEQFSSLGQRYSTSKCHTVQDLENLRYFGYRGEAMASLAATSSFMEITSRTVHSRLTYTKPFHNGKPQALIQADVPRPCTGTTVTAFDLFHNMPVRRKRLNEALEMEAIRYRLSGLALMWPRVSFSLRDDSAGNVILQTHKCSGVAATFSNIFTPARARKLMEIEGVQDDEFKISGLVSIEGYSRKDLQFVFVNKRLVLKSSIHKQVNKILGRSLILKRKGLVSDIAAKLPTFGEDINKSPTKQGDKYGIFVISIECPYKAYDITFDPSKTLVEFRNWPKLIHLLQEMLYPFLRKHNLLAFNEYMTPLLPSYLSERECEAYSEDASSESSEPIKNQALEVKRTGSQLLKYGRNICVTDTQNGILSKAVCRPKTTEQSHISSKSDLNNSKASIGAEKNLKVCNSDDDLSLLETPLRIGKTDDIHSIVQTSGKRKEKHTSNLTEDSCHRDGEPLQEADSVSCKTLSGITMKHHQPRCSRIIENSPECEYIGLSKEHPRKVRFNSLENKVHLPSAPLQSVEFQPSSKRKEITLSTDCYSSSLRRLREANLSKDGSSQRSKVQEIMTDSLQQLRKSARQAISELGDLYKTPERFTSCKKSSHSCDYSDDPIGAKHARTEVYCNINNDAEDSEDMPGICGNKYGELNHMHQAAYSGKHSLNLALKKSEEHITQIRDTNQYNGQIGLCEANSQSLNNKRDILTTEQKKKPIKNVLLYENVQSNARHTVSCPNNSGSFSLDTDRQKIDSDNSRSLLRPMKATLSCEKFSELSSSSKEDFHMLSGTNTLQLKLKRKSPKKLSHSGKLAKLMRGKALDEEGSGKSKPKALLRNFQYRKNMKNEKTSEESGVPKQMHGTHGKPLKQLKELNELDSTLDFKTSSPTNHQGETFCKTSILNVQYENESQIQTIRENYHADWDRMSVRNGKCFAKASKQEMCTHQNFEPQQFCSSPSSSNKKKKSVHCCQCIYSRNKSRQHCNDCSNSFCTDQSLPFVSYKLPENVISEKSSPKVSLVLSLPIVHNHSSDVVEETCGKKMKVKHDISCPQVYLPYNKENKKSSPGSITETSDGSSLESNIPGRSEGFNSSLQQTPILIAGKQEFYFKAHLSDNQSQSPHPFVSQGFSVSNEAVSAQNSFLETNEVKNYENCSVSAKECNSKENVINVSEENGCQGNYFVNDHCNSGMFSARYKTVDSDLENECAPFKSDAFNEHNLIAMSGTESDIFFQAPNCEHLVSSDCSSDILIEQCHAHENHEKDFVGEIKADTTCTATEKKKAPESSGDILSSFHYENVSLQSLKGTDADSDRIELKSHEPQNSRASKSKKPSNVDSLVTNSRIKKVVNKDLSLRSVSETKSSYFLPEIDLKSKILTQNISLQFVDSVSSVRDTNVLITETLSQSVGTDKFKADLITSSIMVTSVPETESLKYDECQENTLSSDSPLIISDEHLKLGLSSAKKSNVSSHINSNSPNDAACEKNTVLISENCPTHSFIQKVGDVHGSQEASYSLSLAQKSCNTLEALKDDTDSFPFFSKPLLCDSSADLVNNRHDSNKVAESYSLQPFVTEKSESLFDDSEKLLEYASKDNGNFARNLIDISSQEAYRIQASKNETINKNANLLIRKANNKLLEHKYDPFEASEGKRVYDEQLALCNTKDASQVDNQWSSGDQALLAVEMPDEDPMSQISQGCGDAENVCKVQKPIQKICGSFSSQNAMDVAFSNLKTMKTSEQPIAISVPQSLGIYTSSLSALRHQATEIRKSGALSGSGVEKTKLDNCDMPTVNDIDRGTWAEKQSDITGCIYQEVDKNLSCNFNNLSPQSCKTQNGSNNLNRRGSETNKDLKKTLHKNHDSKKRGTNPTYQSEDQKLAGKKGEKSMSCDDAKTQKEDTQYRQSEEKGPHMASWRQEIDALSGKTLYVNNQSGHTVLEDQWPEMSSQSLRALMTVKTNTGKEDTLDHELEGLSASGRKAVADVISSHVEEAEAEVYSKWRGGRDITYEKEAGMDVSTLLAKWNNPIYSQYKPPSSEAEPCPNALVAKSCFNALSMVEFTKDMLDRVKVIGQVDNKFIACEIKNKMKGSSSSLLVLLDQHAVHERIRVEYFTQECYVKKNNEKTDMLEKADLNPVQTIVMDQDDVRILKAFRREFNRIGVSFNLDATSRTVVHISSVPAILLEREALEVRRRRATNVEEKIECLIKEYIDMLKSTNGACGSFPLTVHKHVCSMACHGAVKFGDMLTLSECKDLLSALARCSLPFQCAHGRPSVAPIVNITALEEEIGCVKKKKPNLWKISSVKNQENPK</sequence>
<gene>
    <name evidence="6" type="ORF">RRG08_013431</name>
</gene>
<dbReference type="SUPFAM" id="SSF54211">
    <property type="entry name" value="Ribosomal protein S5 domain 2-like"/>
    <property type="match status" value="1"/>
</dbReference>
<dbReference type="GO" id="GO:0006298">
    <property type="term" value="P:mismatch repair"/>
    <property type="evidence" value="ECO:0007669"/>
    <property type="project" value="InterPro"/>
</dbReference>
<dbReference type="InterPro" id="IPR042120">
    <property type="entry name" value="MutL_C_dimsub"/>
</dbReference>
<dbReference type="SMART" id="SM01340">
    <property type="entry name" value="DNA_mis_repair"/>
    <property type="match status" value="1"/>
</dbReference>
<feature type="compositionally biased region" description="Basic residues" evidence="3">
    <location>
        <begin position="1898"/>
        <end position="1909"/>
    </location>
</feature>
<reference evidence="6" key="1">
    <citation type="journal article" date="2023" name="G3 (Bethesda)">
        <title>A reference genome for the long-term kleptoplast-retaining sea slug Elysia crispata morphotype clarki.</title>
        <authorList>
            <person name="Eastman K.E."/>
            <person name="Pendleton A.L."/>
            <person name="Shaikh M.A."/>
            <person name="Suttiyut T."/>
            <person name="Ogas R."/>
            <person name="Tomko P."/>
            <person name="Gavelis G."/>
            <person name="Widhalm J.R."/>
            <person name="Wisecaver J.H."/>
        </authorList>
    </citation>
    <scope>NUCLEOTIDE SEQUENCE</scope>
    <source>
        <strain evidence="6">ECLA1</strain>
    </source>
</reference>
<dbReference type="InterPro" id="IPR014790">
    <property type="entry name" value="MutL_C"/>
</dbReference>
<dbReference type="GO" id="GO:0140664">
    <property type="term" value="F:ATP-dependent DNA damage sensor activity"/>
    <property type="evidence" value="ECO:0007669"/>
    <property type="project" value="InterPro"/>
</dbReference>
<dbReference type="GO" id="GO:0005524">
    <property type="term" value="F:ATP binding"/>
    <property type="evidence" value="ECO:0007669"/>
    <property type="project" value="InterPro"/>
</dbReference>
<dbReference type="PANTHER" id="PTHR10073">
    <property type="entry name" value="DNA MISMATCH REPAIR PROTEIN MLH, PMS, MUTL"/>
    <property type="match status" value="1"/>
</dbReference>
<dbReference type="Gene3D" id="3.30.1370.100">
    <property type="entry name" value="MutL, C-terminal domain, regulatory subdomain"/>
    <property type="match status" value="1"/>
</dbReference>
<feature type="compositionally biased region" description="Polar residues" evidence="3">
    <location>
        <begin position="1872"/>
        <end position="1886"/>
    </location>
</feature>
<dbReference type="NCBIfam" id="TIGR00585">
    <property type="entry name" value="mutl"/>
    <property type="match status" value="1"/>
</dbReference>
<feature type="domain" description="DNA mismatch repair protein S5" evidence="5">
    <location>
        <begin position="219"/>
        <end position="364"/>
    </location>
</feature>
<dbReference type="Gene3D" id="3.30.1540.20">
    <property type="entry name" value="MutL, C-terminal domain, dimerisation subdomain"/>
    <property type="match status" value="1"/>
</dbReference>
<keyword evidence="2" id="KW-0227">DNA damage</keyword>
<dbReference type="Gene3D" id="3.30.230.10">
    <property type="match status" value="1"/>
</dbReference>
<proteinExistence type="inferred from homology"/>
<dbReference type="Proteomes" id="UP001283361">
    <property type="component" value="Unassembled WGS sequence"/>
</dbReference>
<feature type="compositionally biased region" description="Polar residues" evidence="3">
    <location>
        <begin position="1375"/>
        <end position="1389"/>
    </location>
</feature>
<feature type="domain" description="MutL C-terminal dimerisation" evidence="4">
    <location>
        <begin position="2111"/>
        <end position="2287"/>
    </location>
</feature>